<keyword evidence="3" id="KW-1185">Reference proteome</keyword>
<dbReference type="Pfam" id="PF12034">
    <property type="entry name" value="YfbK_C"/>
    <property type="match status" value="1"/>
</dbReference>
<dbReference type="PANTHER" id="PTHR10166">
    <property type="entry name" value="VOLTAGE-DEPENDENT CALCIUM CHANNEL SUBUNIT ALPHA-2/DELTA-RELATED"/>
    <property type="match status" value="1"/>
</dbReference>
<dbReference type="SMART" id="SM00327">
    <property type="entry name" value="VWA"/>
    <property type="match status" value="1"/>
</dbReference>
<evidence type="ECO:0000259" key="1">
    <source>
        <dbReference type="PROSITE" id="PS50234"/>
    </source>
</evidence>
<name>A0A3B7MUI4_9BACT</name>
<dbReference type="InterPro" id="IPR002035">
    <property type="entry name" value="VWF_A"/>
</dbReference>
<dbReference type="AlphaFoldDB" id="A0A3B7MUI4"/>
<dbReference type="OrthoDB" id="9805121at2"/>
<dbReference type="InterPro" id="IPR051173">
    <property type="entry name" value="Ca_channel_alpha-2/delta"/>
</dbReference>
<dbReference type="Pfam" id="PF00092">
    <property type="entry name" value="VWA"/>
    <property type="match status" value="1"/>
</dbReference>
<dbReference type="InterPro" id="IPR022156">
    <property type="entry name" value="Uncharacterised_YfbK_N"/>
</dbReference>
<dbReference type="CDD" id="cd01465">
    <property type="entry name" value="vWA_subgroup"/>
    <property type="match status" value="1"/>
</dbReference>
<dbReference type="SUPFAM" id="SSF53300">
    <property type="entry name" value="vWA-like"/>
    <property type="match status" value="1"/>
</dbReference>
<dbReference type="PROSITE" id="PS50234">
    <property type="entry name" value="VWFA"/>
    <property type="match status" value="1"/>
</dbReference>
<evidence type="ECO:0000313" key="3">
    <source>
        <dbReference type="Proteomes" id="UP000263900"/>
    </source>
</evidence>
<dbReference type="InterPro" id="IPR036465">
    <property type="entry name" value="vWFA_dom_sf"/>
</dbReference>
<accession>A0A3B7MUI4</accession>
<dbReference type="EMBL" id="CP032157">
    <property type="protein sequence ID" value="AXY77547.1"/>
    <property type="molecule type" value="Genomic_DNA"/>
</dbReference>
<dbReference type="PANTHER" id="PTHR10166:SF37">
    <property type="entry name" value="STOLID, ISOFORM H"/>
    <property type="match status" value="1"/>
</dbReference>
<protein>
    <submittedName>
        <fullName evidence="2">DUF3520 domain-containing protein</fullName>
    </submittedName>
</protein>
<gene>
    <name evidence="2" type="ORF">D3H65_27745</name>
</gene>
<dbReference type="Proteomes" id="UP000263900">
    <property type="component" value="Chromosome"/>
</dbReference>
<organism evidence="2 3">
    <name type="scientific">Paraflavitalea soli</name>
    <dbReference type="NCBI Taxonomy" id="2315862"/>
    <lineage>
        <taxon>Bacteria</taxon>
        <taxon>Pseudomonadati</taxon>
        <taxon>Bacteroidota</taxon>
        <taxon>Chitinophagia</taxon>
        <taxon>Chitinophagales</taxon>
        <taxon>Chitinophagaceae</taxon>
        <taxon>Paraflavitalea</taxon>
    </lineage>
</organism>
<dbReference type="InterPro" id="IPR008969">
    <property type="entry name" value="CarboxyPept-like_regulatory"/>
</dbReference>
<reference evidence="2 3" key="1">
    <citation type="submission" date="2018-09" db="EMBL/GenBank/DDBJ databases">
        <title>Genome sequencing of strain 6GH32-13.</title>
        <authorList>
            <person name="Weon H.-Y."/>
            <person name="Heo J."/>
            <person name="Kwon S.-W."/>
        </authorList>
    </citation>
    <scope>NUCLEOTIDE SEQUENCE [LARGE SCALE GENOMIC DNA]</scope>
    <source>
        <strain evidence="2 3">5GH32-13</strain>
    </source>
</reference>
<dbReference type="KEGG" id="pseg:D3H65_27745"/>
<feature type="domain" description="VWFA" evidence="1">
    <location>
        <begin position="247"/>
        <end position="425"/>
    </location>
</feature>
<sequence>MMVSGSNSRSQNSPLLKIAAAISLLLITVSPAFAQYYLRGEVKDEKQNTLSNAKILLHSTRYVYYSGSSGSFGILSTRQNDSVTISLEGYQPVGVRLEAGKYQTIVLKMLYSSANLQRNRLVSFTRNMHPEDRNKRTITGETYSSLVENDFVSAKKYPETGCAIHTDKASYSNIRRFLGMNTQVPPDAVRIEELLNYFSFDYTPPPADSIFGFKSYLSDCPWNTQSRLLFLHASARKIDPDKIPPTNLVFLVDVSGSMDMPNRLPLLKSAFKLLVDNLREKDTVSIVVYGSTVGVWLTPTSGIEKDKIRRSIEELYPGGSTPGESGIRTAYRLAKSQYIKGGNNRVILATDGDFNVGQTSEEELEKMITQHQQSGIYLTCLGVGMGNYKDSKLEILAKKGNGNFAYLDNEKEAEKVLVKELTQTLYTVADDAFLNVWLNPAVIKEYRLIGFDNKVNALADSLSEVEGGEVGSGHSLLAMFELVPLSQSFDWGYAKDGLAKVFLSYKLPNDSVRRVTGYTAPVAYTEFMELPECYRFATSVSMFAGLLKNSPYMRNINWNDAAIMADESHNPQDAIQKEFISMIAKAKKIYGNKKKKKQSE</sequence>
<dbReference type="InterPro" id="IPR021908">
    <property type="entry name" value="YfbK_C"/>
</dbReference>
<dbReference type="SUPFAM" id="SSF49464">
    <property type="entry name" value="Carboxypeptidase regulatory domain-like"/>
    <property type="match status" value="1"/>
</dbReference>
<dbReference type="Pfam" id="PF12450">
    <property type="entry name" value="vWF_A"/>
    <property type="match status" value="1"/>
</dbReference>
<proteinExistence type="predicted"/>
<dbReference type="Gene3D" id="2.60.40.1120">
    <property type="entry name" value="Carboxypeptidase-like, regulatory domain"/>
    <property type="match status" value="1"/>
</dbReference>
<evidence type="ECO:0000313" key="2">
    <source>
        <dbReference type="EMBL" id="AXY77547.1"/>
    </source>
</evidence>
<dbReference type="Gene3D" id="3.40.50.410">
    <property type="entry name" value="von Willebrand factor, type A domain"/>
    <property type="match status" value="1"/>
</dbReference>